<dbReference type="EMBL" id="CP092623">
    <property type="protein sequence ID" value="UMM27752.1"/>
    <property type="molecule type" value="Genomic_DNA"/>
</dbReference>
<proteinExistence type="predicted"/>
<dbReference type="Proteomes" id="UP000829354">
    <property type="component" value="Chromosome IV"/>
</dbReference>
<dbReference type="AlphaFoldDB" id="A0AAE9JER2"/>
<keyword evidence="1" id="KW-0732">Signal</keyword>
<dbReference type="Proteomes" id="UP000827892">
    <property type="component" value="Chromosome IV"/>
</dbReference>
<protein>
    <recommendedName>
        <fullName evidence="2">DUF7808 domain-containing protein</fullName>
    </recommendedName>
</protein>
<evidence type="ECO:0000313" key="4">
    <source>
        <dbReference type="EMBL" id="UMM27752.1"/>
    </source>
</evidence>
<dbReference type="InterPro" id="IPR056710">
    <property type="entry name" value="DUF7808"/>
</dbReference>
<evidence type="ECO:0000313" key="3">
    <source>
        <dbReference type="EMBL" id="ULT94501.1"/>
    </source>
</evidence>
<evidence type="ECO:0000259" key="2">
    <source>
        <dbReference type="Pfam" id="PF25096"/>
    </source>
</evidence>
<feature type="domain" description="DUF7808" evidence="2">
    <location>
        <begin position="26"/>
        <end position="158"/>
    </location>
</feature>
<evidence type="ECO:0000256" key="1">
    <source>
        <dbReference type="SAM" id="SignalP"/>
    </source>
</evidence>
<reference evidence="4 6" key="1">
    <citation type="submission" date="2022-04" db="EMBL/GenBank/DDBJ databases">
        <title>Chromosome-level reference genomes for two strains of Caenorhabditis briggsae: an improved platform for comparative genomics.</title>
        <authorList>
            <person name="Stevens L."/>
            <person name="Andersen E."/>
        </authorList>
    </citation>
    <scope>NUCLEOTIDE SEQUENCE [LARGE SCALE GENOMIC DNA]</scope>
    <source>
        <strain evidence="4">VX34</strain>
        <tissue evidence="4">Whole-organism</tissue>
    </source>
</reference>
<organism evidence="4 6">
    <name type="scientific">Caenorhabditis briggsae</name>
    <dbReference type="NCBI Taxonomy" id="6238"/>
    <lineage>
        <taxon>Eukaryota</taxon>
        <taxon>Metazoa</taxon>
        <taxon>Ecdysozoa</taxon>
        <taxon>Nematoda</taxon>
        <taxon>Chromadorea</taxon>
        <taxon>Rhabditida</taxon>
        <taxon>Rhabditina</taxon>
        <taxon>Rhabditomorpha</taxon>
        <taxon>Rhabditoidea</taxon>
        <taxon>Rhabditidae</taxon>
        <taxon>Peloderinae</taxon>
        <taxon>Caenorhabditis</taxon>
    </lineage>
</organism>
<dbReference type="PANTHER" id="PTHR34493">
    <property type="entry name" value="PROTEIN CBG13422-RELATED"/>
    <property type="match status" value="1"/>
</dbReference>
<gene>
    <name evidence="3" type="ORF">L3Y34_003758</name>
    <name evidence="4" type="ORF">L5515_010907</name>
</gene>
<evidence type="ECO:0000313" key="6">
    <source>
        <dbReference type="Proteomes" id="UP000829354"/>
    </source>
</evidence>
<reference evidence="3 5" key="2">
    <citation type="submission" date="2022-05" db="EMBL/GenBank/DDBJ databases">
        <title>Chromosome-level reference genomes for two strains of Caenorhabditis briggsae: an improved platform for comparative genomics.</title>
        <authorList>
            <person name="Stevens L."/>
            <person name="Andersen E.C."/>
        </authorList>
    </citation>
    <scope>NUCLEOTIDE SEQUENCE [LARGE SCALE GENOMIC DNA]</scope>
    <source>
        <strain evidence="3">QX1410_ONT</strain>
        <tissue evidence="3">Whole-organism</tissue>
    </source>
</reference>
<dbReference type="EMBL" id="CP090894">
    <property type="protein sequence ID" value="ULT94501.1"/>
    <property type="molecule type" value="Genomic_DNA"/>
</dbReference>
<feature type="chain" id="PRO_5044707483" description="DUF7808 domain-containing protein" evidence="1">
    <location>
        <begin position="22"/>
        <end position="168"/>
    </location>
</feature>
<accession>A0AAE9JER2</accession>
<evidence type="ECO:0000313" key="5">
    <source>
        <dbReference type="Proteomes" id="UP000827892"/>
    </source>
</evidence>
<sequence length="168" mass="19306">MISRSVIPIIIFLALVSVTVGLESKHWQWRLITCKAGDANLQKKDASSCKVSLLETENDPNPRPAPFDPCFEEENAGKPRNYCNIICPGADTAYLIKRIPQNHRSCFGHFTYKIEKRSPNFFIWRDAKCRSSSVEFLIRCEFLSARSTFRSDEDIFEEANRIATDLRQ</sequence>
<name>A0AAE9JER2_CAEBR</name>
<keyword evidence="6" id="KW-1185">Reference proteome</keyword>
<feature type="signal peptide" evidence="1">
    <location>
        <begin position="1"/>
        <end position="21"/>
    </location>
</feature>
<dbReference type="Pfam" id="PF25096">
    <property type="entry name" value="DUF7808"/>
    <property type="match status" value="1"/>
</dbReference>
<dbReference type="PANTHER" id="PTHR34493:SF7">
    <property type="entry name" value="SECRETED PROTEIN"/>
    <property type="match status" value="1"/>
</dbReference>